<protein>
    <submittedName>
        <fullName evidence="1">Uncharacterized protein</fullName>
    </submittedName>
</protein>
<dbReference type="Proteomes" id="UP000409037">
    <property type="component" value="Unassembled WGS sequence"/>
</dbReference>
<proteinExistence type="predicted"/>
<dbReference type="AlphaFoldDB" id="A0A5E7AAC5"/>
<sequence>MSFTTKKINYESEWRDRIDAVVHKALPEGTSVTDRDYREAAYKAYPGYLLFCFCEKYRQQYATHWQALDGFIPAQLHLIEKHHWLPEQAFALDEEQLLLLLHRELTDLRLPQQAYQKLLDDFEYLDVRGVRLNPPEDATRA</sequence>
<dbReference type="EMBL" id="CABVHU010000001">
    <property type="protein sequence ID" value="VVN75916.1"/>
    <property type="molecule type" value="Genomic_DNA"/>
</dbReference>
<reference evidence="1 2" key="1">
    <citation type="submission" date="2019-09" db="EMBL/GenBank/DDBJ databases">
        <authorList>
            <person name="Chandra G."/>
            <person name="Truman W A."/>
        </authorList>
    </citation>
    <scope>NUCLEOTIDE SEQUENCE [LARGE SCALE GENOMIC DNA]</scope>
    <source>
        <strain evidence="1">PS833</strain>
    </source>
</reference>
<evidence type="ECO:0000313" key="2">
    <source>
        <dbReference type="Proteomes" id="UP000409037"/>
    </source>
</evidence>
<evidence type="ECO:0000313" key="1">
    <source>
        <dbReference type="EMBL" id="VVN75916.1"/>
    </source>
</evidence>
<accession>A0A5E7AAC5</accession>
<name>A0A5E7AAC5_PSEFL</name>
<organism evidence="1 2">
    <name type="scientific">Pseudomonas fluorescens</name>
    <dbReference type="NCBI Taxonomy" id="294"/>
    <lineage>
        <taxon>Bacteria</taxon>
        <taxon>Pseudomonadati</taxon>
        <taxon>Pseudomonadota</taxon>
        <taxon>Gammaproteobacteria</taxon>
        <taxon>Pseudomonadales</taxon>
        <taxon>Pseudomonadaceae</taxon>
        <taxon>Pseudomonas</taxon>
    </lineage>
</organism>
<gene>
    <name evidence="1" type="ORF">PS833_00733</name>
</gene>